<dbReference type="GO" id="GO:0009097">
    <property type="term" value="P:isoleucine biosynthetic process"/>
    <property type="evidence" value="ECO:0007669"/>
    <property type="project" value="TreeGrafter"/>
</dbReference>
<dbReference type="InterPro" id="IPR029061">
    <property type="entry name" value="THDP-binding"/>
</dbReference>
<organism evidence="3 4">
    <name type="scientific">Trifolium medium</name>
    <dbReference type="NCBI Taxonomy" id="97028"/>
    <lineage>
        <taxon>Eukaryota</taxon>
        <taxon>Viridiplantae</taxon>
        <taxon>Streptophyta</taxon>
        <taxon>Embryophyta</taxon>
        <taxon>Tracheophyta</taxon>
        <taxon>Spermatophyta</taxon>
        <taxon>Magnoliopsida</taxon>
        <taxon>eudicotyledons</taxon>
        <taxon>Gunneridae</taxon>
        <taxon>Pentapetalae</taxon>
        <taxon>rosids</taxon>
        <taxon>fabids</taxon>
        <taxon>Fabales</taxon>
        <taxon>Fabaceae</taxon>
        <taxon>Papilionoideae</taxon>
        <taxon>50 kb inversion clade</taxon>
        <taxon>NPAAA clade</taxon>
        <taxon>Hologalegina</taxon>
        <taxon>IRL clade</taxon>
        <taxon>Trifolieae</taxon>
        <taxon>Trifolium</taxon>
    </lineage>
</organism>
<dbReference type="SUPFAM" id="SSF52518">
    <property type="entry name" value="Thiamin diphosphate-binding fold (THDP-binding)"/>
    <property type="match status" value="1"/>
</dbReference>
<dbReference type="AlphaFoldDB" id="A0A392T339"/>
<dbReference type="PANTHER" id="PTHR18968">
    <property type="entry name" value="THIAMINE PYROPHOSPHATE ENZYMES"/>
    <property type="match status" value="1"/>
</dbReference>
<dbReference type="Proteomes" id="UP000265520">
    <property type="component" value="Unassembled WGS sequence"/>
</dbReference>
<evidence type="ECO:0000313" key="3">
    <source>
        <dbReference type="EMBL" id="MCI55182.1"/>
    </source>
</evidence>
<comment type="similarity">
    <text evidence="1">Belongs to the TPP enzyme family.</text>
</comment>
<dbReference type="GO" id="GO:0030976">
    <property type="term" value="F:thiamine pyrophosphate binding"/>
    <property type="evidence" value="ECO:0007669"/>
    <property type="project" value="InterPro"/>
</dbReference>
<comment type="caution">
    <text evidence="3">The sequence shown here is derived from an EMBL/GenBank/DDBJ whole genome shotgun (WGS) entry which is preliminary data.</text>
</comment>
<dbReference type="Gene3D" id="3.40.50.970">
    <property type="match status" value="1"/>
</dbReference>
<proteinExistence type="inferred from homology"/>
<dbReference type="InterPro" id="IPR045229">
    <property type="entry name" value="TPP_enz"/>
</dbReference>
<dbReference type="GO" id="GO:0003984">
    <property type="term" value="F:acetolactate synthase activity"/>
    <property type="evidence" value="ECO:0007669"/>
    <property type="project" value="TreeGrafter"/>
</dbReference>
<dbReference type="GO" id="GO:0005948">
    <property type="term" value="C:acetolactate synthase complex"/>
    <property type="evidence" value="ECO:0007669"/>
    <property type="project" value="TreeGrafter"/>
</dbReference>
<dbReference type="GO" id="GO:0009099">
    <property type="term" value="P:L-valine biosynthetic process"/>
    <property type="evidence" value="ECO:0007669"/>
    <property type="project" value="TreeGrafter"/>
</dbReference>
<feature type="non-terminal residue" evidence="3">
    <location>
        <position position="1"/>
    </location>
</feature>
<dbReference type="PANTHER" id="PTHR18968:SF161">
    <property type="entry name" value="ACETOLACTATE SYNTHASE"/>
    <property type="match status" value="1"/>
</dbReference>
<protein>
    <submittedName>
        <fullName evidence="3">Acetolactate synthase</fullName>
    </submittedName>
</protein>
<dbReference type="EMBL" id="LXQA010492081">
    <property type="protein sequence ID" value="MCI55182.1"/>
    <property type="molecule type" value="Genomic_DNA"/>
</dbReference>
<evidence type="ECO:0000313" key="4">
    <source>
        <dbReference type="Proteomes" id="UP000265520"/>
    </source>
</evidence>
<dbReference type="GO" id="GO:0050660">
    <property type="term" value="F:flavin adenine dinucleotide binding"/>
    <property type="evidence" value="ECO:0007669"/>
    <property type="project" value="TreeGrafter"/>
</dbReference>
<accession>A0A392T339</accession>
<reference evidence="3 4" key="1">
    <citation type="journal article" date="2018" name="Front. Plant Sci.">
        <title>Red Clover (Trifolium pratense) and Zigzag Clover (T. medium) - A Picture of Genomic Similarities and Differences.</title>
        <authorList>
            <person name="Dluhosova J."/>
            <person name="Istvanek J."/>
            <person name="Nedelnik J."/>
            <person name="Repkova J."/>
        </authorList>
    </citation>
    <scope>NUCLEOTIDE SEQUENCE [LARGE SCALE GENOMIC DNA]</scope>
    <source>
        <strain evidence="4">cv. 10/8</strain>
        <tissue evidence="3">Leaf</tissue>
    </source>
</reference>
<dbReference type="InterPro" id="IPR011766">
    <property type="entry name" value="TPP_enzyme_TPP-bd"/>
</dbReference>
<dbReference type="Pfam" id="PF02775">
    <property type="entry name" value="TPP_enzyme_C"/>
    <property type="match status" value="1"/>
</dbReference>
<feature type="non-terminal residue" evidence="3">
    <location>
        <position position="87"/>
    </location>
</feature>
<evidence type="ECO:0000256" key="1">
    <source>
        <dbReference type="ARBA" id="ARBA00007812"/>
    </source>
</evidence>
<feature type="domain" description="Thiamine pyrophosphate enzyme TPP-binding" evidence="2">
    <location>
        <begin position="50"/>
        <end position="87"/>
    </location>
</feature>
<evidence type="ECO:0000259" key="2">
    <source>
        <dbReference type="Pfam" id="PF02775"/>
    </source>
</evidence>
<keyword evidence="4" id="KW-1185">Reference proteome</keyword>
<name>A0A392T339_9FABA</name>
<dbReference type="Gene3D" id="3.40.50.1220">
    <property type="entry name" value="TPP-binding domain"/>
    <property type="match status" value="1"/>
</dbReference>
<sequence>ESWKNELNAQKLKFPLGFKTCEDAISPQYAIKVLDELTNGEAIISTGIGQHQMWASAGLDAMGFGLPAAIGVVVANPDAIVVDIDGD</sequence>